<dbReference type="OrthoDB" id="8008484at2"/>
<reference evidence="2" key="1">
    <citation type="journal article" date="2014" name="Int. J. Syst. Evol. Microbiol.">
        <title>Complete genome of a new Firmicutes species belonging to the dominant human colonic microbiota ('Ruminococcus bicirculans') reveals two chromosomes and a selective capacity to utilize plant glucans.</title>
        <authorList>
            <consortium name="NISC Comparative Sequencing Program"/>
            <person name="Wegmann U."/>
            <person name="Louis P."/>
            <person name="Goesmann A."/>
            <person name="Henrissat B."/>
            <person name="Duncan S.H."/>
            <person name="Flint H.J."/>
        </authorList>
    </citation>
    <scope>NUCLEOTIDE SEQUENCE</scope>
    <source>
        <strain evidence="2">NBRC 107715</strain>
    </source>
</reference>
<accession>A0A512J8N8</accession>
<dbReference type="Proteomes" id="UP001156856">
    <property type="component" value="Unassembled WGS sequence"/>
</dbReference>
<evidence type="ECO:0008006" key="5">
    <source>
        <dbReference type="Google" id="ProtNLM"/>
    </source>
</evidence>
<protein>
    <recommendedName>
        <fullName evidence="5">Transposase</fullName>
    </recommendedName>
</protein>
<evidence type="ECO:0000313" key="2">
    <source>
        <dbReference type="EMBL" id="GLS64374.1"/>
    </source>
</evidence>
<dbReference type="RefSeq" id="WP_147027842.1">
    <property type="nucleotide sequence ID" value="NZ_BJZU01000099.1"/>
</dbReference>
<dbReference type="EMBL" id="BJZU01000099">
    <property type="protein sequence ID" value="GEP06325.1"/>
    <property type="molecule type" value="Genomic_DNA"/>
</dbReference>
<comment type="caution">
    <text evidence="1">The sequence shown here is derived from an EMBL/GenBank/DDBJ whole genome shotgun (WGS) entry which is preliminary data.</text>
</comment>
<reference evidence="1 3" key="3">
    <citation type="submission" date="2019-07" db="EMBL/GenBank/DDBJ databases">
        <title>Whole genome shotgun sequence of Methylobacterium oxalidis NBRC 107715.</title>
        <authorList>
            <person name="Hosoyama A."/>
            <person name="Uohara A."/>
            <person name="Ohji S."/>
            <person name="Ichikawa N."/>
        </authorList>
    </citation>
    <scope>NUCLEOTIDE SEQUENCE [LARGE SCALE GENOMIC DNA]</scope>
    <source>
        <strain evidence="1 3">NBRC 107715</strain>
    </source>
</reference>
<reference evidence="2" key="4">
    <citation type="submission" date="2023-01" db="EMBL/GenBank/DDBJ databases">
        <title>Draft genome sequence of Methylobacterium oxalidis strain NBRC 107715.</title>
        <authorList>
            <person name="Sun Q."/>
            <person name="Mori K."/>
        </authorList>
    </citation>
    <scope>NUCLEOTIDE SEQUENCE</scope>
    <source>
        <strain evidence="2">NBRC 107715</strain>
    </source>
</reference>
<reference evidence="4" key="2">
    <citation type="journal article" date="2019" name="Int. J. Syst. Evol. Microbiol.">
        <title>The Global Catalogue of Microorganisms (GCM) 10K type strain sequencing project: providing services to taxonomists for standard genome sequencing and annotation.</title>
        <authorList>
            <consortium name="The Broad Institute Genomics Platform"/>
            <consortium name="The Broad Institute Genome Sequencing Center for Infectious Disease"/>
            <person name="Wu L."/>
            <person name="Ma J."/>
        </authorList>
    </citation>
    <scope>NUCLEOTIDE SEQUENCE [LARGE SCALE GENOMIC DNA]</scope>
    <source>
        <strain evidence="4">NBRC 107715</strain>
    </source>
</reference>
<evidence type="ECO:0000313" key="3">
    <source>
        <dbReference type="Proteomes" id="UP000321960"/>
    </source>
</evidence>
<organism evidence="1 3">
    <name type="scientific">Methylobacterium oxalidis</name>
    <dbReference type="NCBI Taxonomy" id="944322"/>
    <lineage>
        <taxon>Bacteria</taxon>
        <taxon>Pseudomonadati</taxon>
        <taxon>Pseudomonadota</taxon>
        <taxon>Alphaproteobacteria</taxon>
        <taxon>Hyphomicrobiales</taxon>
        <taxon>Methylobacteriaceae</taxon>
        <taxon>Methylobacterium</taxon>
    </lineage>
</organism>
<dbReference type="AlphaFoldDB" id="A0A512J8N8"/>
<proteinExistence type="predicted"/>
<evidence type="ECO:0000313" key="1">
    <source>
        <dbReference type="EMBL" id="GEP06325.1"/>
    </source>
</evidence>
<evidence type="ECO:0000313" key="4">
    <source>
        <dbReference type="Proteomes" id="UP001156856"/>
    </source>
</evidence>
<sequence length="71" mass="8241">MPWSVTDELAVTRRHLAEEEARRCAQIALIKTLTERGQSVVETEHALRETEASLMTLRARRSYLEVLQRHP</sequence>
<dbReference type="EMBL" id="BSPK01000035">
    <property type="protein sequence ID" value="GLS64374.1"/>
    <property type="molecule type" value="Genomic_DNA"/>
</dbReference>
<keyword evidence="4" id="KW-1185">Reference proteome</keyword>
<gene>
    <name evidence="2" type="ORF">GCM10007888_27550</name>
    <name evidence="1" type="ORF">MOX02_43630</name>
</gene>
<name>A0A512J8N8_9HYPH</name>
<dbReference type="Proteomes" id="UP000321960">
    <property type="component" value="Unassembled WGS sequence"/>
</dbReference>